<name>A0A3E1NLS6_9BACT</name>
<dbReference type="RefSeq" id="WP_116846872.1">
    <property type="nucleotide sequence ID" value="NZ_QTJU01000002.1"/>
</dbReference>
<gene>
    <name evidence="1" type="ORF">DXN05_08945</name>
</gene>
<proteinExistence type="predicted"/>
<dbReference type="EMBL" id="QTJU01000002">
    <property type="protein sequence ID" value="RFM28885.1"/>
    <property type="molecule type" value="Genomic_DNA"/>
</dbReference>
<keyword evidence="2" id="KW-1185">Reference proteome</keyword>
<dbReference type="OrthoDB" id="680164at2"/>
<reference evidence="1 2" key="1">
    <citation type="submission" date="2018-08" db="EMBL/GenBank/DDBJ databases">
        <title>Chitinophagaceae sp. K23C18032701, a novel bacterium isolated from forest soil.</title>
        <authorList>
            <person name="Wang C."/>
        </authorList>
    </citation>
    <scope>NUCLEOTIDE SEQUENCE [LARGE SCALE GENOMIC DNA]</scope>
    <source>
        <strain evidence="1 2">K23C18032701</strain>
    </source>
</reference>
<sequence length="215" mass="25321">MPVPAIVILLLEKIHNFYPIGAPHYANNYPGYERISDLTAKKIKEQIEHIEGAWEHLFAEVNNLHRSYELIDRAYYQFPCYILNLTLSSLNQNGVTTTTTLVLNISLLVDYFTIYIEDDHIYTKYNSPSRPHHTFFLFNKSTDSLQIKQIISDVHDIVIRHFPNHTFVPHNILFNYQVTGGIPFKEEYDADRKSYSIYEYLFLPNPYHYPFVVLE</sequence>
<organism evidence="1 2">
    <name type="scientific">Deminuibacter soli</name>
    <dbReference type="NCBI Taxonomy" id="2291815"/>
    <lineage>
        <taxon>Bacteria</taxon>
        <taxon>Pseudomonadati</taxon>
        <taxon>Bacteroidota</taxon>
        <taxon>Chitinophagia</taxon>
        <taxon>Chitinophagales</taxon>
        <taxon>Chitinophagaceae</taxon>
        <taxon>Deminuibacter</taxon>
    </lineage>
</organism>
<evidence type="ECO:0000313" key="2">
    <source>
        <dbReference type="Proteomes" id="UP000261284"/>
    </source>
</evidence>
<comment type="caution">
    <text evidence="1">The sequence shown here is derived from an EMBL/GenBank/DDBJ whole genome shotgun (WGS) entry which is preliminary data.</text>
</comment>
<accession>A0A3E1NLS6</accession>
<protein>
    <submittedName>
        <fullName evidence="1">Uncharacterized protein</fullName>
    </submittedName>
</protein>
<dbReference type="Proteomes" id="UP000261284">
    <property type="component" value="Unassembled WGS sequence"/>
</dbReference>
<evidence type="ECO:0000313" key="1">
    <source>
        <dbReference type="EMBL" id="RFM28885.1"/>
    </source>
</evidence>
<dbReference type="AlphaFoldDB" id="A0A3E1NLS6"/>